<dbReference type="InterPro" id="IPR007235">
    <property type="entry name" value="Glyco_trans_28_C"/>
</dbReference>
<comment type="caution">
    <text evidence="8">The sequence shown here is derived from an EMBL/GenBank/DDBJ whole genome shotgun (WGS) entry which is preliminary data.</text>
</comment>
<sequence length="158" mass="18111">MVFITLGTQGNQFPRCLQMVEELIDMLHPGHEFIAQIGNTEYKSNKIKVLEYVSETEFKRLIGEADVVITHAGSGSLFNAIKQGKKTIAVARLKKYKEMLNDHQTELVKKLSDDGYILDGTYSIVDAWKKLEFFQPRPCDFECTLSQEISHLIDKWLL</sequence>
<keyword evidence="4 8" id="KW-0808">Transferase</keyword>
<proteinExistence type="inferred from homology"/>
<organism evidence="8 9">
    <name type="scientific">Bacteroides eggerthii</name>
    <dbReference type="NCBI Taxonomy" id="28111"/>
    <lineage>
        <taxon>Bacteria</taxon>
        <taxon>Pseudomonadati</taxon>
        <taxon>Bacteroidota</taxon>
        <taxon>Bacteroidia</taxon>
        <taxon>Bacteroidales</taxon>
        <taxon>Bacteroidaceae</taxon>
        <taxon>Bacteroides</taxon>
    </lineage>
</organism>
<keyword evidence="5" id="KW-0256">Endoplasmic reticulum</keyword>
<dbReference type="PANTHER" id="PTHR12867">
    <property type="entry name" value="GLYCOSYL TRANSFERASE-RELATED"/>
    <property type="match status" value="1"/>
</dbReference>
<evidence type="ECO:0000256" key="3">
    <source>
        <dbReference type="ARBA" id="ARBA00022676"/>
    </source>
</evidence>
<gene>
    <name evidence="8" type="ORF">DW701_10515</name>
    <name evidence="7" type="ORF">HF841_14590</name>
</gene>
<evidence type="ECO:0000313" key="10">
    <source>
        <dbReference type="Proteomes" id="UP000520291"/>
    </source>
</evidence>
<evidence type="ECO:0000313" key="7">
    <source>
        <dbReference type="EMBL" id="NME87230.1"/>
    </source>
</evidence>
<dbReference type="InterPro" id="IPR039042">
    <property type="entry name" value="Alg13-like"/>
</dbReference>
<dbReference type="Proteomes" id="UP000283538">
    <property type="component" value="Unassembled WGS sequence"/>
</dbReference>
<dbReference type="AlphaFoldDB" id="A0A414MB03"/>
<dbReference type="Proteomes" id="UP000520291">
    <property type="component" value="Unassembled WGS sequence"/>
</dbReference>
<dbReference type="PANTHER" id="PTHR12867:SF6">
    <property type="entry name" value="N-ACETYLGLUCOSAMINYLDIPHOSPHODOLICHOL N-ACETYLGLUCOSAMINYLTRANSFERASE"/>
    <property type="match status" value="1"/>
</dbReference>
<evidence type="ECO:0000256" key="4">
    <source>
        <dbReference type="ARBA" id="ARBA00022679"/>
    </source>
</evidence>
<evidence type="ECO:0000313" key="8">
    <source>
        <dbReference type="EMBL" id="RHF08244.1"/>
    </source>
</evidence>
<dbReference type="Gene3D" id="3.40.50.2000">
    <property type="entry name" value="Glycogen Phosphorylase B"/>
    <property type="match status" value="1"/>
</dbReference>
<comment type="subcellular location">
    <subcellularLocation>
        <location evidence="1">Endoplasmic reticulum</location>
    </subcellularLocation>
</comment>
<dbReference type="GO" id="GO:0006488">
    <property type="term" value="P:dolichol-linked oligosaccharide biosynthetic process"/>
    <property type="evidence" value="ECO:0007669"/>
    <property type="project" value="InterPro"/>
</dbReference>
<dbReference type="GO" id="GO:0016758">
    <property type="term" value="F:hexosyltransferase activity"/>
    <property type="evidence" value="ECO:0007669"/>
    <property type="project" value="InterPro"/>
</dbReference>
<protein>
    <submittedName>
        <fullName evidence="8">Glycosyl transferase family 28</fullName>
    </submittedName>
</protein>
<keyword evidence="3" id="KW-0328">Glycosyltransferase</keyword>
<evidence type="ECO:0000256" key="2">
    <source>
        <dbReference type="ARBA" id="ARBA00006962"/>
    </source>
</evidence>
<evidence type="ECO:0000256" key="1">
    <source>
        <dbReference type="ARBA" id="ARBA00004240"/>
    </source>
</evidence>
<reference evidence="8 9" key="1">
    <citation type="submission" date="2018-08" db="EMBL/GenBank/DDBJ databases">
        <title>A genome reference for cultivated species of the human gut microbiota.</title>
        <authorList>
            <person name="Zou Y."/>
            <person name="Xue W."/>
            <person name="Luo G."/>
        </authorList>
    </citation>
    <scope>NUCLEOTIDE SEQUENCE [LARGE SCALE GENOMIC DNA]</scope>
    <source>
        <strain evidence="8 9">AM26-26AC</strain>
    </source>
</reference>
<reference evidence="7 10" key="2">
    <citation type="submission" date="2020-04" db="EMBL/GenBank/DDBJ databases">
        <authorList>
            <person name="Hitch T.C.A."/>
            <person name="Wylensek D."/>
            <person name="Clavel T."/>
        </authorList>
    </citation>
    <scope>NUCLEOTIDE SEQUENCE [LARGE SCALE GENOMIC DNA]</scope>
    <source>
        <strain evidence="7 10">WCA3-601-WT-5E</strain>
    </source>
</reference>
<evidence type="ECO:0000313" key="9">
    <source>
        <dbReference type="Proteomes" id="UP000283538"/>
    </source>
</evidence>
<evidence type="ECO:0000259" key="6">
    <source>
        <dbReference type="Pfam" id="PF04101"/>
    </source>
</evidence>
<dbReference type="SUPFAM" id="SSF53756">
    <property type="entry name" value="UDP-Glycosyltransferase/glycogen phosphorylase"/>
    <property type="match status" value="1"/>
</dbReference>
<evidence type="ECO:0000256" key="5">
    <source>
        <dbReference type="ARBA" id="ARBA00022824"/>
    </source>
</evidence>
<dbReference type="EMBL" id="QSLA01000011">
    <property type="protein sequence ID" value="RHF08244.1"/>
    <property type="molecule type" value="Genomic_DNA"/>
</dbReference>
<dbReference type="RefSeq" id="WP_017141190.1">
    <property type="nucleotide sequence ID" value="NZ_JABAGL010000021.1"/>
</dbReference>
<name>A0A414MB03_9BACE</name>
<dbReference type="Pfam" id="PF04101">
    <property type="entry name" value="Glyco_tran_28_C"/>
    <property type="match status" value="1"/>
</dbReference>
<comment type="similarity">
    <text evidence="2">Belongs to the glycosyltransferase 28 family.</text>
</comment>
<dbReference type="EMBL" id="JABAGL010000021">
    <property type="protein sequence ID" value="NME87230.1"/>
    <property type="molecule type" value="Genomic_DNA"/>
</dbReference>
<feature type="domain" description="Glycosyl transferase family 28 C-terminal" evidence="6">
    <location>
        <begin position="1"/>
        <end position="112"/>
    </location>
</feature>
<accession>A0A414MB03</accession>